<evidence type="ECO:0000313" key="3">
    <source>
        <dbReference type="EMBL" id="KAF2073902.1"/>
    </source>
</evidence>
<evidence type="ECO:0008006" key="5">
    <source>
        <dbReference type="Google" id="ProtNLM"/>
    </source>
</evidence>
<gene>
    <name evidence="3" type="ORF">CYY_004790</name>
</gene>
<evidence type="ECO:0000313" key="4">
    <source>
        <dbReference type="Proteomes" id="UP000695562"/>
    </source>
</evidence>
<proteinExistence type="predicted"/>
<dbReference type="Proteomes" id="UP000695562">
    <property type="component" value="Unassembled WGS sequence"/>
</dbReference>
<protein>
    <recommendedName>
        <fullName evidence="5">Carbohydrate binding domain-containing protein</fullName>
    </recommendedName>
</protein>
<feature type="chain" id="PRO_5035282993" description="Carbohydrate binding domain-containing protein" evidence="2">
    <location>
        <begin position="22"/>
        <end position="279"/>
    </location>
</feature>
<sequence length="279" mass="30139">MKILSLLAFILLVNCFYFASANSGITSPSPRFPCSESDKSGCSVTKSCAETNANEATRFLYNYNQSHTFSVFQSVPYSNPSQSNTYAIELFINVDGYEKFLHSISENEIQNGTGSFSFDIPSLQDNLKNCDFSKPVPGYFQLTFDARYGGGQVYYSCVDIFFYNKDTLPTTEQPSTLPGSLDSDDSTYDPSTLPGQITEKPSTLPGQITEKPSTLPGAISSESGEKPTITPTETPSTKPIGGSSETKAPALAAENNGASPLNSNFYVVIGIAILSFLLI</sequence>
<evidence type="ECO:0000256" key="1">
    <source>
        <dbReference type="SAM" id="MobiDB-lite"/>
    </source>
</evidence>
<evidence type="ECO:0000256" key="2">
    <source>
        <dbReference type="SAM" id="SignalP"/>
    </source>
</evidence>
<name>A0A8J4PVX5_9MYCE</name>
<feature type="signal peptide" evidence="2">
    <location>
        <begin position="1"/>
        <end position="21"/>
    </location>
</feature>
<comment type="caution">
    <text evidence="3">The sequence shown here is derived from an EMBL/GenBank/DDBJ whole genome shotgun (WGS) entry which is preliminary data.</text>
</comment>
<accession>A0A8J4PVX5</accession>
<dbReference type="OrthoDB" id="20130at2759"/>
<feature type="compositionally biased region" description="Polar residues" evidence="1">
    <location>
        <begin position="188"/>
        <end position="212"/>
    </location>
</feature>
<dbReference type="EMBL" id="AJWJ01000176">
    <property type="protein sequence ID" value="KAF2073902.1"/>
    <property type="molecule type" value="Genomic_DNA"/>
</dbReference>
<organism evidence="3 4">
    <name type="scientific">Polysphondylium violaceum</name>
    <dbReference type="NCBI Taxonomy" id="133409"/>
    <lineage>
        <taxon>Eukaryota</taxon>
        <taxon>Amoebozoa</taxon>
        <taxon>Evosea</taxon>
        <taxon>Eumycetozoa</taxon>
        <taxon>Dictyostelia</taxon>
        <taxon>Dictyosteliales</taxon>
        <taxon>Dictyosteliaceae</taxon>
        <taxon>Polysphondylium</taxon>
    </lineage>
</organism>
<keyword evidence="4" id="KW-1185">Reference proteome</keyword>
<reference evidence="3" key="1">
    <citation type="submission" date="2020-01" db="EMBL/GenBank/DDBJ databases">
        <title>Development of genomics and gene disruption for Polysphondylium violaceum indicates a role for the polyketide synthase stlB in stalk morphogenesis.</title>
        <authorList>
            <person name="Narita B."/>
            <person name="Kawabe Y."/>
            <person name="Kin K."/>
            <person name="Saito T."/>
            <person name="Gibbs R."/>
            <person name="Kuspa A."/>
            <person name="Muzny D."/>
            <person name="Queller D."/>
            <person name="Richards S."/>
            <person name="Strassman J."/>
            <person name="Sucgang R."/>
            <person name="Worley K."/>
            <person name="Schaap P."/>
        </authorList>
    </citation>
    <scope>NUCLEOTIDE SEQUENCE</scope>
    <source>
        <strain evidence="3">QSvi11</strain>
    </source>
</reference>
<feature type="region of interest" description="Disordered" evidence="1">
    <location>
        <begin position="172"/>
        <end position="248"/>
    </location>
</feature>
<keyword evidence="2" id="KW-0732">Signal</keyword>
<dbReference type="AlphaFoldDB" id="A0A8J4PVX5"/>